<dbReference type="PANTHER" id="PTHR24353">
    <property type="entry name" value="CYCLIC NUCLEOTIDE-DEPENDENT PROTEIN KINASE"/>
    <property type="match status" value="1"/>
</dbReference>
<dbReference type="SUPFAM" id="SSF56112">
    <property type="entry name" value="Protein kinase-like (PK-like)"/>
    <property type="match status" value="1"/>
</dbReference>
<dbReference type="Gene3D" id="1.10.510.10">
    <property type="entry name" value="Transferase(Phosphotransferase) domain 1"/>
    <property type="match status" value="1"/>
</dbReference>
<dbReference type="InterPro" id="IPR008271">
    <property type="entry name" value="Ser/Thr_kinase_AS"/>
</dbReference>
<evidence type="ECO:0000259" key="12">
    <source>
        <dbReference type="PROSITE" id="PS50011"/>
    </source>
</evidence>
<comment type="similarity">
    <text evidence="11">Belongs to the protein kinase superfamily.</text>
</comment>
<keyword evidence="2 11" id="KW-0723">Serine/threonine-protein kinase</keyword>
<dbReference type="PANTHER" id="PTHR24353:SF37">
    <property type="entry name" value="CAMP-DEPENDENT PROTEIN KINASE CATALYTIC SUBUNIT PRKX"/>
    <property type="match status" value="1"/>
</dbReference>
<feature type="domain" description="Protein kinase" evidence="12">
    <location>
        <begin position="56"/>
        <end position="265"/>
    </location>
</feature>
<gene>
    <name evidence="13" type="ORF">O3M35_007590</name>
</gene>
<keyword evidence="4" id="KW-0808">Transferase</keyword>
<dbReference type="PROSITE" id="PS00108">
    <property type="entry name" value="PROTEIN_KINASE_ST"/>
    <property type="match status" value="1"/>
</dbReference>
<keyword evidence="14" id="KW-1185">Reference proteome</keyword>
<evidence type="ECO:0000256" key="8">
    <source>
        <dbReference type="ARBA" id="ARBA00047899"/>
    </source>
</evidence>
<dbReference type="PROSITE" id="PS50011">
    <property type="entry name" value="PROTEIN_KINASE_DOM"/>
    <property type="match status" value="1"/>
</dbReference>
<protein>
    <recommendedName>
        <fullName evidence="1">non-specific serine/threonine protein kinase</fullName>
        <ecNumber evidence="1">2.7.11.1</ecNumber>
    </recommendedName>
</protein>
<dbReference type="EMBL" id="JAPXFL010000004">
    <property type="protein sequence ID" value="KAK9507816.1"/>
    <property type="molecule type" value="Genomic_DNA"/>
</dbReference>
<dbReference type="InterPro" id="IPR045270">
    <property type="entry name" value="STKc_AGC"/>
</dbReference>
<dbReference type="Gene3D" id="3.30.200.20">
    <property type="entry name" value="Phosphorylase Kinase, domain 1"/>
    <property type="match status" value="1"/>
</dbReference>
<dbReference type="GO" id="GO:0007010">
    <property type="term" value="P:cytoskeleton organization"/>
    <property type="evidence" value="ECO:0007669"/>
    <property type="project" value="UniProtKB-ARBA"/>
</dbReference>
<dbReference type="Pfam" id="PF00069">
    <property type="entry name" value="Pkinase"/>
    <property type="match status" value="1"/>
</dbReference>
<evidence type="ECO:0000256" key="10">
    <source>
        <dbReference type="PROSITE-ProRule" id="PRU10141"/>
    </source>
</evidence>
<comment type="catalytic activity">
    <reaction evidence="8">
        <text>L-threonyl-[protein] + ATP = O-phospho-L-threonyl-[protein] + ADP + H(+)</text>
        <dbReference type="Rhea" id="RHEA:46608"/>
        <dbReference type="Rhea" id="RHEA-COMP:11060"/>
        <dbReference type="Rhea" id="RHEA-COMP:11605"/>
        <dbReference type="ChEBI" id="CHEBI:15378"/>
        <dbReference type="ChEBI" id="CHEBI:30013"/>
        <dbReference type="ChEBI" id="CHEBI:30616"/>
        <dbReference type="ChEBI" id="CHEBI:61977"/>
        <dbReference type="ChEBI" id="CHEBI:456216"/>
        <dbReference type="EC" id="2.7.11.1"/>
    </reaction>
</comment>
<name>A0AAW1D9X7_9HEMI</name>
<dbReference type="InterPro" id="IPR000719">
    <property type="entry name" value="Prot_kinase_dom"/>
</dbReference>
<evidence type="ECO:0000313" key="13">
    <source>
        <dbReference type="EMBL" id="KAK9507816.1"/>
    </source>
</evidence>
<accession>A0AAW1D9X7</accession>
<dbReference type="Proteomes" id="UP001461498">
    <property type="component" value="Unassembled WGS sequence"/>
</dbReference>
<keyword evidence="7 10" id="KW-0067">ATP-binding</keyword>
<dbReference type="FunFam" id="1.10.510.10:FF:000024">
    <property type="entry name" value="Probable serine/threonine-protein kinase cot-1"/>
    <property type="match status" value="1"/>
</dbReference>
<evidence type="ECO:0000256" key="1">
    <source>
        <dbReference type="ARBA" id="ARBA00012513"/>
    </source>
</evidence>
<evidence type="ECO:0000256" key="3">
    <source>
        <dbReference type="ARBA" id="ARBA00022553"/>
    </source>
</evidence>
<dbReference type="SMART" id="SM00220">
    <property type="entry name" value="S_TKc"/>
    <property type="match status" value="1"/>
</dbReference>
<dbReference type="GO" id="GO:0004691">
    <property type="term" value="F:cAMP-dependent protein kinase activity"/>
    <property type="evidence" value="ECO:0007669"/>
    <property type="project" value="TreeGrafter"/>
</dbReference>
<dbReference type="CDD" id="cd05123">
    <property type="entry name" value="STKc_AGC"/>
    <property type="match status" value="1"/>
</dbReference>
<evidence type="ECO:0000256" key="6">
    <source>
        <dbReference type="ARBA" id="ARBA00022777"/>
    </source>
</evidence>
<evidence type="ECO:0000256" key="4">
    <source>
        <dbReference type="ARBA" id="ARBA00022679"/>
    </source>
</evidence>
<dbReference type="InterPro" id="IPR017441">
    <property type="entry name" value="Protein_kinase_ATP_BS"/>
</dbReference>
<organism evidence="13 14">
    <name type="scientific">Rhynocoris fuscipes</name>
    <dbReference type="NCBI Taxonomy" id="488301"/>
    <lineage>
        <taxon>Eukaryota</taxon>
        <taxon>Metazoa</taxon>
        <taxon>Ecdysozoa</taxon>
        <taxon>Arthropoda</taxon>
        <taxon>Hexapoda</taxon>
        <taxon>Insecta</taxon>
        <taxon>Pterygota</taxon>
        <taxon>Neoptera</taxon>
        <taxon>Paraneoptera</taxon>
        <taxon>Hemiptera</taxon>
        <taxon>Heteroptera</taxon>
        <taxon>Panheteroptera</taxon>
        <taxon>Cimicomorpha</taxon>
        <taxon>Reduviidae</taxon>
        <taxon>Harpactorinae</taxon>
        <taxon>Harpactorini</taxon>
        <taxon>Rhynocoris</taxon>
    </lineage>
</organism>
<evidence type="ECO:0000256" key="7">
    <source>
        <dbReference type="ARBA" id="ARBA00022840"/>
    </source>
</evidence>
<dbReference type="GO" id="GO:0005524">
    <property type="term" value="F:ATP binding"/>
    <property type="evidence" value="ECO:0007669"/>
    <property type="project" value="UniProtKB-UniRule"/>
</dbReference>
<keyword evidence="3" id="KW-0597">Phosphoprotein</keyword>
<keyword evidence="5 10" id="KW-0547">Nucleotide-binding</keyword>
<evidence type="ECO:0000256" key="5">
    <source>
        <dbReference type="ARBA" id="ARBA00022741"/>
    </source>
</evidence>
<evidence type="ECO:0000313" key="14">
    <source>
        <dbReference type="Proteomes" id="UP001461498"/>
    </source>
</evidence>
<dbReference type="AlphaFoldDB" id="A0AAW1D9X7"/>
<evidence type="ECO:0000256" key="9">
    <source>
        <dbReference type="ARBA" id="ARBA00048679"/>
    </source>
</evidence>
<evidence type="ECO:0000256" key="2">
    <source>
        <dbReference type="ARBA" id="ARBA00022527"/>
    </source>
</evidence>
<sequence length="265" mass="30764">MTANDYEELITYLRQNGEFKRQKEIKSWTIYLNTSKEEFYKKIKKPNIRKIGYNDFEYLNIIGKGSFGTILLGKNKITKEYFAIKVVDKKTKFSRVGNEVKILSGIHCPFIVEMLTYFEYKNSLYLILQLIPGGDLSSLLDRFGRLDESVSRFYAAQVLLAIEYLHCLDIVYRDIKPENILMDASGYIKLTDLGLSKHLKKGRTYTFCGTPEYIAPEVILSKGYGKSIDYWAFGILLFELNSGKTPFYTKSHYYTFAKISDDLEF</sequence>
<evidence type="ECO:0000256" key="11">
    <source>
        <dbReference type="RuleBase" id="RU000304"/>
    </source>
</evidence>
<feature type="binding site" evidence="10">
    <location>
        <position position="85"/>
    </location>
    <ligand>
        <name>ATP</name>
        <dbReference type="ChEBI" id="CHEBI:30616"/>
    </ligand>
</feature>
<dbReference type="InterPro" id="IPR011009">
    <property type="entry name" value="Kinase-like_dom_sf"/>
</dbReference>
<dbReference type="EC" id="2.7.11.1" evidence="1"/>
<proteinExistence type="inferred from homology"/>
<dbReference type="GO" id="GO:0005952">
    <property type="term" value="C:cAMP-dependent protein kinase complex"/>
    <property type="evidence" value="ECO:0007669"/>
    <property type="project" value="TreeGrafter"/>
</dbReference>
<dbReference type="PROSITE" id="PS00107">
    <property type="entry name" value="PROTEIN_KINASE_ATP"/>
    <property type="match status" value="1"/>
</dbReference>
<keyword evidence="6" id="KW-0418">Kinase</keyword>
<comment type="caution">
    <text evidence="13">The sequence shown here is derived from an EMBL/GenBank/DDBJ whole genome shotgun (WGS) entry which is preliminary data.</text>
</comment>
<comment type="catalytic activity">
    <reaction evidence="9">
        <text>L-seryl-[protein] + ATP = O-phospho-L-seryl-[protein] + ADP + H(+)</text>
        <dbReference type="Rhea" id="RHEA:17989"/>
        <dbReference type="Rhea" id="RHEA-COMP:9863"/>
        <dbReference type="Rhea" id="RHEA-COMP:11604"/>
        <dbReference type="ChEBI" id="CHEBI:15378"/>
        <dbReference type="ChEBI" id="CHEBI:29999"/>
        <dbReference type="ChEBI" id="CHEBI:30616"/>
        <dbReference type="ChEBI" id="CHEBI:83421"/>
        <dbReference type="ChEBI" id="CHEBI:456216"/>
        <dbReference type="EC" id="2.7.11.1"/>
    </reaction>
</comment>
<reference evidence="13 14" key="1">
    <citation type="submission" date="2022-12" db="EMBL/GenBank/DDBJ databases">
        <title>Chromosome-level genome assembly of true bugs.</title>
        <authorList>
            <person name="Ma L."/>
            <person name="Li H."/>
        </authorList>
    </citation>
    <scope>NUCLEOTIDE SEQUENCE [LARGE SCALE GENOMIC DNA]</scope>
    <source>
        <strain evidence="13">Lab_2022b</strain>
    </source>
</reference>